<dbReference type="Pfam" id="PF00353">
    <property type="entry name" value="HemolysinCabind"/>
    <property type="match status" value="3"/>
</dbReference>
<dbReference type="InterPro" id="IPR011049">
    <property type="entry name" value="Serralysin-like_metalloprot_C"/>
</dbReference>
<dbReference type="InterPro" id="IPR010566">
    <property type="entry name" value="Haemolys_ca-bd"/>
</dbReference>
<dbReference type="PROSITE" id="PS00330">
    <property type="entry name" value="HEMOLYSIN_CALCIUM"/>
    <property type="match status" value="2"/>
</dbReference>
<dbReference type="InterPro" id="IPR001343">
    <property type="entry name" value="Hemolysn_Ca-bd"/>
</dbReference>
<gene>
    <name evidence="2" type="ORF">ELH03_27520</name>
</gene>
<dbReference type="InterPro" id="IPR018511">
    <property type="entry name" value="Hemolysin-typ_Ca-bd_CS"/>
</dbReference>
<dbReference type="Pfam" id="PF06594">
    <property type="entry name" value="HCBP_related"/>
    <property type="match status" value="1"/>
</dbReference>
<organism evidence="2 3">
    <name type="scientific">Rhizobium beringeri</name>
    <dbReference type="NCBI Taxonomy" id="3019934"/>
    <lineage>
        <taxon>Bacteria</taxon>
        <taxon>Pseudomonadati</taxon>
        <taxon>Pseudomonadota</taxon>
        <taxon>Alphaproteobacteria</taxon>
        <taxon>Hyphomicrobiales</taxon>
        <taxon>Rhizobiaceae</taxon>
        <taxon>Rhizobium/Agrobacterium group</taxon>
        <taxon>Rhizobium</taxon>
    </lineage>
</organism>
<dbReference type="SUPFAM" id="SSF51120">
    <property type="entry name" value="beta-Roll"/>
    <property type="match status" value="1"/>
</dbReference>
<proteinExistence type="predicted"/>
<reference evidence="2 3" key="1">
    <citation type="submission" date="2019-02" db="EMBL/GenBank/DDBJ databases">
        <title>The genomic architecture of introgression among sibling species of bacteria.</title>
        <authorList>
            <person name="Cavassim M.I.A."/>
            <person name="Moeskjaer S."/>
            <person name="Moslemi C."/>
            <person name="Fields B."/>
            <person name="Bachmann A."/>
            <person name="Vilhjalmsson B."/>
            <person name="Schierup M.H."/>
            <person name="Young J.P.W."/>
            <person name="Andersen S.U."/>
        </authorList>
    </citation>
    <scope>NUCLEOTIDE SEQUENCE [LARGE SCALE GENOMIC DNA]</scope>
    <source>
        <strain evidence="2 3">SM51</strain>
        <plasmid evidence="2">pSM51_Rh02</plasmid>
    </source>
</reference>
<evidence type="ECO:0000313" key="3">
    <source>
        <dbReference type="Proteomes" id="UP000291302"/>
    </source>
</evidence>
<evidence type="ECO:0000259" key="1">
    <source>
        <dbReference type="Pfam" id="PF06594"/>
    </source>
</evidence>
<dbReference type="Proteomes" id="UP000291302">
    <property type="component" value="Unassembled WGS sequence"/>
</dbReference>
<geneLocation type="plasmid" evidence="2">
    <name>pSM51_Rh02</name>
</geneLocation>
<comment type="caution">
    <text evidence="2">The sequence shown here is derived from an EMBL/GenBank/DDBJ whole genome shotgun (WGS) entry which is preliminary data.</text>
</comment>
<accession>A0ABY1XMI3</accession>
<dbReference type="EMBL" id="SILG01000003">
    <property type="protein sequence ID" value="TBE61005.1"/>
    <property type="molecule type" value="Genomic_DNA"/>
</dbReference>
<keyword evidence="2" id="KW-0614">Plasmid</keyword>
<feature type="domain" description="Haemolysin-type calcium binding-related" evidence="1">
    <location>
        <begin position="285"/>
        <end position="325"/>
    </location>
</feature>
<keyword evidence="3" id="KW-1185">Reference proteome</keyword>
<dbReference type="Gene3D" id="2.150.10.10">
    <property type="entry name" value="Serralysin-like metalloprotease, C-terminal"/>
    <property type="match status" value="1"/>
</dbReference>
<protein>
    <recommendedName>
        <fullName evidence="1">Haemolysin-type calcium binding-related domain-containing protein</fullName>
    </recommendedName>
</protein>
<name>A0ABY1XMI3_9HYPH</name>
<evidence type="ECO:0000313" key="2">
    <source>
        <dbReference type="EMBL" id="TBE61005.1"/>
    </source>
</evidence>
<dbReference type="PRINTS" id="PR00313">
    <property type="entry name" value="CABNDNGRPT"/>
</dbReference>
<sequence length="332" mass="33537">MGEGELGGTFTLTASALASASLVDGQYDLGTVTLDVWEGEDPADYAVWGQVIDDPTMGKTLLIMTSDGYRHWAVLGGVYNVESVLAGLDAASVTHIGTDGNDEQSGGTGYDAHNGGAGDDLFFASAGGDFYDGGDGVDTVDFSATSASLQISLTDDADLGGGVFISGGTATSDDVGEAWVSSVENIIGGAGADIVVGDLNDNSIEGRGGIDRLYGRSGNDVLTGGLGDDYLEGGIGNDTYKFNFGDGHDTIYDKGTASTDIDVLALGSGIAASDITVTKAANGSDLLLTVGGGGDTIVLKGQLTNNAGGVDQIAFVDGTTWDRTTIKNHIAA</sequence>